<keyword evidence="2" id="KW-1185">Reference proteome</keyword>
<organism evidence="1 2">
    <name type="scientific">Paenibacillus vandeheii</name>
    <dbReference type="NCBI Taxonomy" id="3035917"/>
    <lineage>
        <taxon>Bacteria</taxon>
        <taxon>Bacillati</taxon>
        <taxon>Bacillota</taxon>
        <taxon>Bacilli</taxon>
        <taxon>Bacillales</taxon>
        <taxon>Paenibacillaceae</taxon>
        <taxon>Paenibacillus</taxon>
    </lineage>
</organism>
<sequence length="274" mass="32431">MRSSILKSLKPDIIVEMLDMAVAFENWSKVMETADVLYQCVECIHEERQEHLTKRLPLPYIHTEHPLIYYHGFSLQMRGMAHQKMGQVDQARACIDQYAELGWMEELDDAGMQVVQEFRHRAQVNRYALEIEVGHSELLEEYVNFLLEYPEECIAGLRTIVEAALRYRWQIDRVLHMFANQVQGVGVKLDSSNNADMYHYCYYRALYEQCMGRQKKAVEFILQAIRLADELEMNRYFKKCASLWELLREDATEEQIGRYRTFLKGNEYISLFSR</sequence>
<dbReference type="SUPFAM" id="SSF81901">
    <property type="entry name" value="HCP-like"/>
    <property type="match status" value="1"/>
</dbReference>
<accession>A0ABT8J8Q8</accession>
<dbReference type="RefSeq" id="WP_301246259.1">
    <property type="nucleotide sequence ID" value="NZ_JAROCD010000004.1"/>
</dbReference>
<evidence type="ECO:0000313" key="2">
    <source>
        <dbReference type="Proteomes" id="UP001174205"/>
    </source>
</evidence>
<evidence type="ECO:0000313" key="1">
    <source>
        <dbReference type="EMBL" id="MDN4601495.1"/>
    </source>
</evidence>
<reference evidence="1" key="1">
    <citation type="submission" date="2023-03" db="EMBL/GenBank/DDBJ databases">
        <title>MT1 and MT2 Draft Genomes of Novel Species.</title>
        <authorList>
            <person name="Venkateswaran K."/>
        </authorList>
    </citation>
    <scope>NUCLEOTIDE SEQUENCE</scope>
    <source>
        <strain evidence="1">F6_3S_P_1C</strain>
    </source>
</reference>
<proteinExistence type="predicted"/>
<dbReference type="Proteomes" id="UP001174205">
    <property type="component" value="Unassembled WGS sequence"/>
</dbReference>
<protein>
    <submittedName>
        <fullName evidence="1">DNA-binding protein</fullName>
    </submittedName>
</protein>
<dbReference type="GO" id="GO:0003677">
    <property type="term" value="F:DNA binding"/>
    <property type="evidence" value="ECO:0007669"/>
    <property type="project" value="UniProtKB-KW"/>
</dbReference>
<name>A0ABT8J8Q8_9BACL</name>
<keyword evidence="1" id="KW-0238">DNA-binding</keyword>
<dbReference type="EMBL" id="JAROCD010000004">
    <property type="protein sequence ID" value="MDN4601495.1"/>
    <property type="molecule type" value="Genomic_DNA"/>
</dbReference>
<gene>
    <name evidence="1" type="ORF">P5G61_09690</name>
</gene>
<comment type="caution">
    <text evidence="1">The sequence shown here is derived from an EMBL/GenBank/DDBJ whole genome shotgun (WGS) entry which is preliminary data.</text>
</comment>